<evidence type="ECO:0000313" key="4">
    <source>
        <dbReference type="Proteomes" id="UP000283841"/>
    </source>
</evidence>
<dbReference type="GeneID" id="39600745"/>
<feature type="chain" id="PRO_5019232680" description="Mid2 domain-containing protein" evidence="2">
    <location>
        <begin position="21"/>
        <end position="262"/>
    </location>
</feature>
<proteinExistence type="predicted"/>
<feature type="transmembrane region" description="Helical" evidence="1">
    <location>
        <begin position="184"/>
        <end position="206"/>
    </location>
</feature>
<evidence type="ECO:0000256" key="2">
    <source>
        <dbReference type="SAM" id="SignalP"/>
    </source>
</evidence>
<protein>
    <recommendedName>
        <fullName evidence="5">Mid2 domain-containing protein</fullName>
    </recommendedName>
</protein>
<keyword evidence="1" id="KW-1133">Transmembrane helix</keyword>
<keyword evidence="2" id="KW-0732">Signal</keyword>
<dbReference type="RefSeq" id="XP_028481731.1">
    <property type="nucleotide sequence ID" value="XM_028631468.1"/>
</dbReference>
<accession>A0A443HK25</accession>
<dbReference type="Proteomes" id="UP000283841">
    <property type="component" value="Unassembled WGS sequence"/>
</dbReference>
<organism evidence="3 4">
    <name type="scientific">Byssochlamys spectabilis</name>
    <name type="common">Paecilomyces variotii</name>
    <dbReference type="NCBI Taxonomy" id="264951"/>
    <lineage>
        <taxon>Eukaryota</taxon>
        <taxon>Fungi</taxon>
        <taxon>Dikarya</taxon>
        <taxon>Ascomycota</taxon>
        <taxon>Pezizomycotina</taxon>
        <taxon>Eurotiomycetes</taxon>
        <taxon>Eurotiomycetidae</taxon>
        <taxon>Eurotiales</taxon>
        <taxon>Thermoascaceae</taxon>
        <taxon>Paecilomyces</taxon>
    </lineage>
</organism>
<name>A0A443HK25_BYSSP</name>
<keyword evidence="1" id="KW-0812">Transmembrane</keyword>
<evidence type="ECO:0008006" key="5">
    <source>
        <dbReference type="Google" id="ProtNLM"/>
    </source>
</evidence>
<dbReference type="EMBL" id="RCNU01000014">
    <property type="protein sequence ID" value="RWQ92086.1"/>
    <property type="molecule type" value="Genomic_DNA"/>
</dbReference>
<dbReference type="VEuPathDB" id="FungiDB:C8Q69DRAFT_479781"/>
<reference evidence="3 4" key="1">
    <citation type="journal article" date="2018" name="Front. Microbiol.">
        <title>Genomic and genetic insights into a cosmopolitan fungus, Paecilomyces variotii (Eurotiales).</title>
        <authorList>
            <person name="Urquhart A.S."/>
            <person name="Mondo S.J."/>
            <person name="Makela M.R."/>
            <person name="Hane J.K."/>
            <person name="Wiebenga A."/>
            <person name="He G."/>
            <person name="Mihaltcheva S."/>
            <person name="Pangilinan J."/>
            <person name="Lipzen A."/>
            <person name="Barry K."/>
            <person name="de Vries R.P."/>
            <person name="Grigoriev I.V."/>
            <person name="Idnurm A."/>
        </authorList>
    </citation>
    <scope>NUCLEOTIDE SEQUENCE [LARGE SCALE GENOMIC DNA]</scope>
    <source>
        <strain evidence="3 4">CBS 101075</strain>
    </source>
</reference>
<comment type="caution">
    <text evidence="3">The sequence shown here is derived from an EMBL/GenBank/DDBJ whole genome shotgun (WGS) entry which is preliminary data.</text>
</comment>
<keyword evidence="1" id="KW-0472">Membrane</keyword>
<evidence type="ECO:0000313" key="3">
    <source>
        <dbReference type="EMBL" id="RWQ92086.1"/>
    </source>
</evidence>
<gene>
    <name evidence="3" type="ORF">C8Q69DRAFT_479781</name>
</gene>
<feature type="signal peptide" evidence="2">
    <location>
        <begin position="1"/>
        <end position="20"/>
    </location>
</feature>
<dbReference type="AlphaFoldDB" id="A0A443HK25"/>
<sequence length="262" mass="27290">MIWSSSLIITSLLCISPVQAADDNRTCYNPDGSQALYDVPCTSNATTWCCNKNDVCMSNGLCYLQENGGFALSRASCTDSSWNAEGCYQYCWEINPSSGFPIVAASYDGNSTTYCCGTASYDNGAVTCGHGTASVPAGTAMPGVAALAVSSSSTASPASNNSISNPSSNSSHCSTSNYSSRGTVIGVGVGVPLGVIAIASIAWAFWERRSRLKAVSQRSEMEVQGLSGFGGHFTDSVAPAELAHNPVSELCSQKGHDTRNYS</sequence>
<dbReference type="STRING" id="264951.A0A443HK25"/>
<keyword evidence="4" id="KW-1185">Reference proteome</keyword>
<evidence type="ECO:0000256" key="1">
    <source>
        <dbReference type="SAM" id="Phobius"/>
    </source>
</evidence>